<dbReference type="SMART" id="SM00292">
    <property type="entry name" value="BRCT"/>
    <property type="match status" value="1"/>
</dbReference>
<feature type="region of interest" description="Disordered" evidence="1">
    <location>
        <begin position="402"/>
        <end position="427"/>
    </location>
</feature>
<protein>
    <recommendedName>
        <fullName evidence="2">BRCT domain-containing protein</fullName>
    </recommendedName>
</protein>
<sequence length="702" mass="81017">MNRNGTSKQWKPNIVNLKQPSAERGRWQNPKKSIEKNGGRKRTLDEVHGDELAVMIEQSSCQNYDNEIEMINGSDNEDEDNEKQEKMLEEWRGYGALRKEKFSNQYDENVEYHKLVAELMRNHPHRMAEFRSILTRIEEEPKTNIQTINEKVGTLLNHLYFAPQNDPLKMLFKGVVIYVNGYTYPTASTLQLLMQLTGGEFTWSFDSRRTTHTIANVLSMAQKKQERARLTTVRPEWILDSLENGKLMNIHDYKVLKPKNDIKKMFAQIFLKQAEKKKFEEEFQDNNKVEQKETKFNHSTELMLDNLSDSSSANRLSPLFVDKELEELFAPHKLNVKISTTTKNNDIENVKIVSPSHNPDLNKLFSNCQTIENDEQQCSINSSPNLNDLFTEDKISNVTELENNSNDHSSELSDLFKNSPKKQQSDIITSTPKIDDSTVSLVESEEISKIGENRTFTNLQVIGARNLKKMLPIPPEDSHFVPVESYIPSSLTNIDEEMLSELPDDIRREITGYIRQKSANTKNSEMILSSASTSTSSKNNKKTNLNRKTKANNKAIVTNQISSQLQIDKYLQNNKTPEEKALILFSGKLDYKLGPNLCGKANVESINEILTEWILTEPDLLDMDISYIMRFMSMMIDGKKFDQLNDLLWRIKWLILERESVAKLEVSSWKTLFFETFASFLQSESDFIDHISPQLFWYARGN</sequence>
<dbReference type="GO" id="GO:0070987">
    <property type="term" value="P:error-free translesion synthesis"/>
    <property type="evidence" value="ECO:0007669"/>
    <property type="project" value="TreeGrafter"/>
</dbReference>
<keyword evidence="4" id="KW-1185">Reference proteome</keyword>
<feature type="compositionally biased region" description="Polar residues" evidence="1">
    <location>
        <begin position="1"/>
        <end position="10"/>
    </location>
</feature>
<proteinExistence type="predicted"/>
<comment type="caution">
    <text evidence="3">The sequence shown here is derived from an EMBL/GenBank/DDBJ whole genome shotgun (WGS) entry which is preliminary data.</text>
</comment>
<dbReference type="AlphaFoldDB" id="A0A9Q0MEJ7"/>
<dbReference type="GO" id="GO:0042276">
    <property type="term" value="P:error-prone translesion synthesis"/>
    <property type="evidence" value="ECO:0007669"/>
    <property type="project" value="TreeGrafter"/>
</dbReference>
<dbReference type="InterPro" id="IPR038401">
    <property type="entry name" value="Rev1_C_sf"/>
</dbReference>
<organism evidence="3 4">
    <name type="scientific">Blomia tropicalis</name>
    <name type="common">Mite</name>
    <dbReference type="NCBI Taxonomy" id="40697"/>
    <lineage>
        <taxon>Eukaryota</taxon>
        <taxon>Metazoa</taxon>
        <taxon>Ecdysozoa</taxon>
        <taxon>Arthropoda</taxon>
        <taxon>Chelicerata</taxon>
        <taxon>Arachnida</taxon>
        <taxon>Acari</taxon>
        <taxon>Acariformes</taxon>
        <taxon>Sarcoptiformes</taxon>
        <taxon>Astigmata</taxon>
        <taxon>Glycyphagoidea</taxon>
        <taxon>Echimyopodidae</taxon>
        <taxon>Blomia</taxon>
    </lineage>
</organism>
<evidence type="ECO:0000313" key="3">
    <source>
        <dbReference type="EMBL" id="KAJ6224718.1"/>
    </source>
</evidence>
<dbReference type="GO" id="GO:0003887">
    <property type="term" value="F:DNA-directed DNA polymerase activity"/>
    <property type="evidence" value="ECO:0007669"/>
    <property type="project" value="TreeGrafter"/>
</dbReference>
<feature type="compositionally biased region" description="Low complexity" evidence="1">
    <location>
        <begin position="529"/>
        <end position="538"/>
    </location>
</feature>
<dbReference type="PANTHER" id="PTHR45990:SF1">
    <property type="entry name" value="DNA REPAIR PROTEIN REV1"/>
    <property type="match status" value="1"/>
</dbReference>
<evidence type="ECO:0000259" key="2">
    <source>
        <dbReference type="PROSITE" id="PS50172"/>
    </source>
</evidence>
<dbReference type="GO" id="GO:0017125">
    <property type="term" value="F:deoxycytidyl transferase activity"/>
    <property type="evidence" value="ECO:0007669"/>
    <property type="project" value="TreeGrafter"/>
</dbReference>
<feature type="region of interest" description="Disordered" evidence="1">
    <location>
        <begin position="524"/>
        <end position="544"/>
    </location>
</feature>
<dbReference type="GO" id="GO:0005634">
    <property type="term" value="C:nucleus"/>
    <property type="evidence" value="ECO:0007669"/>
    <property type="project" value="TreeGrafter"/>
</dbReference>
<evidence type="ECO:0000256" key="1">
    <source>
        <dbReference type="SAM" id="MobiDB-lite"/>
    </source>
</evidence>
<dbReference type="SUPFAM" id="SSF52113">
    <property type="entry name" value="BRCT domain"/>
    <property type="match status" value="1"/>
</dbReference>
<feature type="compositionally biased region" description="Basic and acidic residues" evidence="1">
    <location>
        <begin position="21"/>
        <end position="41"/>
    </location>
</feature>
<dbReference type="PANTHER" id="PTHR45990">
    <property type="entry name" value="DNA REPAIR PROTEIN REV1"/>
    <property type="match status" value="1"/>
</dbReference>
<evidence type="ECO:0000313" key="4">
    <source>
        <dbReference type="Proteomes" id="UP001142055"/>
    </source>
</evidence>
<dbReference type="OrthoDB" id="427711at2759"/>
<dbReference type="Proteomes" id="UP001142055">
    <property type="component" value="Chromosome 1"/>
</dbReference>
<reference evidence="3" key="1">
    <citation type="submission" date="2022-12" db="EMBL/GenBank/DDBJ databases">
        <title>Genome assemblies of Blomia tropicalis.</title>
        <authorList>
            <person name="Cui Y."/>
        </authorList>
    </citation>
    <scope>NUCLEOTIDE SEQUENCE</scope>
    <source>
        <tissue evidence="3">Adult mites</tissue>
    </source>
</reference>
<dbReference type="Pfam" id="PF16589">
    <property type="entry name" value="BRCT_2"/>
    <property type="match status" value="1"/>
</dbReference>
<dbReference type="PROSITE" id="PS50172">
    <property type="entry name" value="BRCT"/>
    <property type="match status" value="1"/>
</dbReference>
<dbReference type="Gene3D" id="3.40.50.10190">
    <property type="entry name" value="BRCT domain"/>
    <property type="match status" value="1"/>
</dbReference>
<dbReference type="InterPro" id="IPR001357">
    <property type="entry name" value="BRCT_dom"/>
</dbReference>
<dbReference type="InterPro" id="IPR036420">
    <property type="entry name" value="BRCT_dom_sf"/>
</dbReference>
<name>A0A9Q0MEJ7_BLOTA</name>
<feature type="region of interest" description="Disordered" evidence="1">
    <location>
        <begin position="1"/>
        <end position="41"/>
    </location>
</feature>
<gene>
    <name evidence="3" type="ORF">RDWZM_003263</name>
</gene>
<dbReference type="Gene3D" id="1.20.58.1280">
    <property type="entry name" value="DNA repair protein Rev1, C-terminal domain"/>
    <property type="match status" value="1"/>
</dbReference>
<feature type="domain" description="BRCT" evidence="2">
    <location>
        <begin position="167"/>
        <end position="255"/>
    </location>
</feature>
<dbReference type="EMBL" id="JAPWDV010000001">
    <property type="protein sequence ID" value="KAJ6224718.1"/>
    <property type="molecule type" value="Genomic_DNA"/>
</dbReference>
<accession>A0A9Q0MEJ7</accession>